<proteinExistence type="predicted"/>
<name>A0A8D8UXN1_9HEMI</name>
<evidence type="ECO:0000313" key="1">
    <source>
        <dbReference type="EMBL" id="CAG6715255.1"/>
    </source>
</evidence>
<accession>A0A8D8UXN1</accession>
<protein>
    <submittedName>
        <fullName evidence="1">Uncharacterized protein</fullName>
    </submittedName>
</protein>
<dbReference type="EMBL" id="HBUF01352908">
    <property type="protein sequence ID" value="CAG6715255.1"/>
    <property type="molecule type" value="Transcribed_RNA"/>
</dbReference>
<reference evidence="1" key="1">
    <citation type="submission" date="2021-05" db="EMBL/GenBank/DDBJ databases">
        <authorList>
            <person name="Alioto T."/>
            <person name="Alioto T."/>
            <person name="Gomez Garrido J."/>
        </authorList>
    </citation>
    <scope>NUCLEOTIDE SEQUENCE</scope>
</reference>
<dbReference type="AlphaFoldDB" id="A0A8D8UXN1"/>
<organism evidence="1">
    <name type="scientific">Cacopsylla melanoneura</name>
    <dbReference type="NCBI Taxonomy" id="428564"/>
    <lineage>
        <taxon>Eukaryota</taxon>
        <taxon>Metazoa</taxon>
        <taxon>Ecdysozoa</taxon>
        <taxon>Arthropoda</taxon>
        <taxon>Hexapoda</taxon>
        <taxon>Insecta</taxon>
        <taxon>Pterygota</taxon>
        <taxon>Neoptera</taxon>
        <taxon>Paraneoptera</taxon>
        <taxon>Hemiptera</taxon>
        <taxon>Sternorrhyncha</taxon>
        <taxon>Psylloidea</taxon>
        <taxon>Psyllidae</taxon>
        <taxon>Psyllinae</taxon>
        <taxon>Cacopsylla</taxon>
    </lineage>
</organism>
<sequence length="109" mass="12785">MNRFRLGNVRFWVVARKTIPYFYHYSIIFLEQRSAILTAVQIRTAKLKCPDRGQNCIIVIFVACSAFKGPLDTVLNSFPGHFKLLPCKNDCIERKKKKNIFWGEKKKNF</sequence>